<gene>
    <name evidence="1" type="ORF">S06H3_05089</name>
</gene>
<sequence length="173" mass="18950">GVPELAFHVAEHQAVGHGIVVDRALAERTPCKCFSYDTDEYAWSPGVVGLISSRKTPEDFEKFCAMGKEPASPGAAERFTKLRGAISEAHEEWKKKGGGLTGWWEEVGKTLAAKGIELSSSKASPEVATSNEKMPRINPHATAIQQDKQLVEQMKWLKAHGFKTPREAQEAGY</sequence>
<name>X1K190_9ZZZZ</name>
<protein>
    <submittedName>
        <fullName evidence="1">Uncharacterized protein</fullName>
    </submittedName>
</protein>
<comment type="caution">
    <text evidence="1">The sequence shown here is derived from an EMBL/GenBank/DDBJ whole genome shotgun (WGS) entry which is preliminary data.</text>
</comment>
<reference evidence="1" key="1">
    <citation type="journal article" date="2014" name="Front. Microbiol.">
        <title>High frequency of phylogenetically diverse reductive dehalogenase-homologous genes in deep subseafloor sedimentary metagenomes.</title>
        <authorList>
            <person name="Kawai M."/>
            <person name="Futagami T."/>
            <person name="Toyoda A."/>
            <person name="Takaki Y."/>
            <person name="Nishi S."/>
            <person name="Hori S."/>
            <person name="Arai W."/>
            <person name="Tsubouchi T."/>
            <person name="Morono Y."/>
            <person name="Uchiyama I."/>
            <person name="Ito T."/>
            <person name="Fujiyama A."/>
            <person name="Inagaki F."/>
            <person name="Takami H."/>
        </authorList>
    </citation>
    <scope>NUCLEOTIDE SEQUENCE</scope>
    <source>
        <strain evidence="1">Expedition CK06-06</strain>
    </source>
</reference>
<organism evidence="1">
    <name type="scientific">marine sediment metagenome</name>
    <dbReference type="NCBI Taxonomy" id="412755"/>
    <lineage>
        <taxon>unclassified sequences</taxon>
        <taxon>metagenomes</taxon>
        <taxon>ecological metagenomes</taxon>
    </lineage>
</organism>
<evidence type="ECO:0000313" key="1">
    <source>
        <dbReference type="EMBL" id="GAI00782.1"/>
    </source>
</evidence>
<accession>X1K190</accession>
<feature type="non-terminal residue" evidence="1">
    <location>
        <position position="1"/>
    </location>
</feature>
<dbReference type="AlphaFoldDB" id="X1K190"/>
<proteinExistence type="predicted"/>
<dbReference type="EMBL" id="BARV01001850">
    <property type="protein sequence ID" value="GAI00782.1"/>
    <property type="molecule type" value="Genomic_DNA"/>
</dbReference>